<dbReference type="PANTHER" id="PTHR21237">
    <property type="entry name" value="GRPE PROTEIN"/>
    <property type="match status" value="1"/>
</dbReference>
<reference evidence="14 15" key="1">
    <citation type="submission" date="2020-08" db="EMBL/GenBank/DDBJ databases">
        <title>Sequencing the genomes of 1000 actinobacteria strains.</title>
        <authorList>
            <person name="Klenk H.-P."/>
        </authorList>
    </citation>
    <scope>NUCLEOTIDE SEQUENCE [LARGE SCALE GENOMIC DNA]</scope>
    <source>
        <strain evidence="14 15">DSM 45486</strain>
    </source>
</reference>
<dbReference type="GO" id="GO:0006457">
    <property type="term" value="P:protein folding"/>
    <property type="evidence" value="ECO:0007669"/>
    <property type="project" value="InterPro"/>
</dbReference>
<evidence type="ECO:0000256" key="12">
    <source>
        <dbReference type="RuleBase" id="RU004478"/>
    </source>
</evidence>
<dbReference type="Gene3D" id="2.30.22.10">
    <property type="entry name" value="Head domain of nucleotide exchange factor GrpE"/>
    <property type="match status" value="1"/>
</dbReference>
<name>A0A7W9HQF2_9PSEU</name>
<protein>
    <recommendedName>
        <fullName evidence="8 10">Protein GrpE</fullName>
    </recommendedName>
    <alternativeName>
        <fullName evidence="9 10">HSP-70 cofactor</fullName>
    </alternativeName>
</protein>
<keyword evidence="6 10" id="KW-0143">Chaperone</keyword>
<evidence type="ECO:0000256" key="5">
    <source>
        <dbReference type="ARBA" id="ARBA00023016"/>
    </source>
</evidence>
<evidence type="ECO:0000256" key="1">
    <source>
        <dbReference type="ARBA" id="ARBA00004496"/>
    </source>
</evidence>
<dbReference type="Proteomes" id="UP000552097">
    <property type="component" value="Unassembled WGS sequence"/>
</dbReference>
<comment type="caution">
    <text evidence="14">The sequence shown here is derived from an EMBL/GenBank/DDBJ whole genome shotgun (WGS) entry which is preliminary data.</text>
</comment>
<evidence type="ECO:0000256" key="10">
    <source>
        <dbReference type="HAMAP-Rule" id="MF_01151"/>
    </source>
</evidence>
<evidence type="ECO:0000256" key="4">
    <source>
        <dbReference type="ARBA" id="ARBA00022490"/>
    </source>
</evidence>
<proteinExistence type="inferred from homology"/>
<dbReference type="GO" id="GO:0051087">
    <property type="term" value="F:protein-folding chaperone binding"/>
    <property type="evidence" value="ECO:0007669"/>
    <property type="project" value="InterPro"/>
</dbReference>
<feature type="compositionally biased region" description="Low complexity" evidence="13">
    <location>
        <begin position="35"/>
        <end position="45"/>
    </location>
</feature>
<dbReference type="GO" id="GO:0051082">
    <property type="term" value="F:unfolded protein binding"/>
    <property type="evidence" value="ECO:0007669"/>
    <property type="project" value="TreeGrafter"/>
</dbReference>
<feature type="compositionally biased region" description="Low complexity" evidence="13">
    <location>
        <begin position="257"/>
        <end position="270"/>
    </location>
</feature>
<comment type="similarity">
    <text evidence="2 10 12">Belongs to the GrpE family.</text>
</comment>
<sequence>MTKPEEQPHVVVRDRRRVDPDTGEMRTPSPEETPAESTGAQAGAQTGAGSGAENGAETGPESGSASGSASDSVPDSVSGSLSDSEPGSASGPAGGGKHAAPDLPDPAQAVTDPSVELKAQLDERTADLQRLTAEYANYRKRVDRDREVVITTAKAQVAGELLSVLDDIERAGAHGDLTGAFKAVADKLVGALHGTGLAPFGHEGEEFDPSVHEAVQHSTSPDVSGPTVTAVLRRGYRFGERVLRPALVAVTDHEPGSEPAPVSVAEPVAEPVEESADQSAGKPASESAEKSAEEQHQQD</sequence>
<comment type="function">
    <text evidence="7 10 11">Participates actively in the response to hyperosmotic and heat shock by preventing the aggregation of stress-denatured proteins, in association with DnaK and GrpE. It is the nucleotide exchange factor for DnaK and may function as a thermosensor. Unfolded proteins bind initially to DnaJ; upon interaction with the DnaJ-bound protein, DnaK hydrolyzes its bound ATP, resulting in the formation of a stable complex. GrpE releases ADP from DnaK; ATP binding to DnaK triggers the release of the substrate protein, thus completing the reaction cycle. Several rounds of ATP-dependent interactions between DnaJ, DnaK and GrpE are required for fully efficient folding.</text>
</comment>
<dbReference type="Gene3D" id="3.90.20.20">
    <property type="match status" value="1"/>
</dbReference>
<feature type="region of interest" description="Disordered" evidence="13">
    <location>
        <begin position="250"/>
        <end position="299"/>
    </location>
</feature>
<feature type="compositionally biased region" description="Basic and acidic residues" evidence="13">
    <location>
        <begin position="1"/>
        <end position="24"/>
    </location>
</feature>
<evidence type="ECO:0000256" key="2">
    <source>
        <dbReference type="ARBA" id="ARBA00009054"/>
    </source>
</evidence>
<gene>
    <name evidence="10" type="primary">grpE</name>
    <name evidence="14" type="ORF">F4560_006365</name>
</gene>
<dbReference type="CDD" id="cd00446">
    <property type="entry name" value="GrpE"/>
    <property type="match status" value="1"/>
</dbReference>
<evidence type="ECO:0000313" key="14">
    <source>
        <dbReference type="EMBL" id="MBB5806597.1"/>
    </source>
</evidence>
<keyword evidence="15" id="KW-1185">Reference proteome</keyword>
<comment type="subunit">
    <text evidence="3 10">Homodimer.</text>
</comment>
<evidence type="ECO:0000313" key="15">
    <source>
        <dbReference type="Proteomes" id="UP000552097"/>
    </source>
</evidence>
<dbReference type="NCBIfam" id="NF010761">
    <property type="entry name" value="PRK14164.1"/>
    <property type="match status" value="1"/>
</dbReference>
<dbReference type="InterPro" id="IPR013805">
    <property type="entry name" value="GrpE_CC"/>
</dbReference>
<dbReference type="InterPro" id="IPR000740">
    <property type="entry name" value="GrpE"/>
</dbReference>
<evidence type="ECO:0000256" key="8">
    <source>
        <dbReference type="ARBA" id="ARBA00072274"/>
    </source>
</evidence>
<dbReference type="Pfam" id="PF01025">
    <property type="entry name" value="GrpE"/>
    <property type="match status" value="1"/>
</dbReference>
<dbReference type="PRINTS" id="PR00773">
    <property type="entry name" value="GRPEPROTEIN"/>
</dbReference>
<dbReference type="FunFam" id="2.30.22.10:FF:000001">
    <property type="entry name" value="Protein GrpE"/>
    <property type="match status" value="1"/>
</dbReference>
<dbReference type="EMBL" id="JACHMO010000001">
    <property type="protein sequence ID" value="MBB5806597.1"/>
    <property type="molecule type" value="Genomic_DNA"/>
</dbReference>
<evidence type="ECO:0000256" key="9">
    <source>
        <dbReference type="ARBA" id="ARBA00076414"/>
    </source>
</evidence>
<dbReference type="SUPFAM" id="SSF51064">
    <property type="entry name" value="Head domain of nucleotide exchange factor GrpE"/>
    <property type="match status" value="1"/>
</dbReference>
<dbReference type="SUPFAM" id="SSF58014">
    <property type="entry name" value="Coiled-coil domain of nucleotide exchange factor GrpE"/>
    <property type="match status" value="1"/>
</dbReference>
<dbReference type="GO" id="GO:0042803">
    <property type="term" value="F:protein homodimerization activity"/>
    <property type="evidence" value="ECO:0007669"/>
    <property type="project" value="InterPro"/>
</dbReference>
<dbReference type="PANTHER" id="PTHR21237:SF23">
    <property type="entry name" value="GRPE PROTEIN HOMOLOG, MITOCHONDRIAL"/>
    <property type="match status" value="1"/>
</dbReference>
<dbReference type="AlphaFoldDB" id="A0A7W9HQF2"/>
<organism evidence="14 15">
    <name type="scientific">Saccharothrix ecbatanensis</name>
    <dbReference type="NCBI Taxonomy" id="1105145"/>
    <lineage>
        <taxon>Bacteria</taxon>
        <taxon>Bacillati</taxon>
        <taxon>Actinomycetota</taxon>
        <taxon>Actinomycetes</taxon>
        <taxon>Pseudonocardiales</taxon>
        <taxon>Pseudonocardiaceae</taxon>
        <taxon>Saccharothrix</taxon>
    </lineage>
</organism>
<evidence type="ECO:0000256" key="13">
    <source>
        <dbReference type="SAM" id="MobiDB-lite"/>
    </source>
</evidence>
<evidence type="ECO:0000256" key="7">
    <source>
        <dbReference type="ARBA" id="ARBA00053401"/>
    </source>
</evidence>
<evidence type="ECO:0000256" key="3">
    <source>
        <dbReference type="ARBA" id="ARBA00011738"/>
    </source>
</evidence>
<keyword evidence="5 10" id="KW-0346">Stress response</keyword>
<dbReference type="InterPro" id="IPR009012">
    <property type="entry name" value="GrpE_head"/>
</dbReference>
<feature type="compositionally biased region" description="Low complexity" evidence="13">
    <location>
        <begin position="53"/>
        <end position="91"/>
    </location>
</feature>
<evidence type="ECO:0000256" key="6">
    <source>
        <dbReference type="ARBA" id="ARBA00023186"/>
    </source>
</evidence>
<feature type="region of interest" description="Disordered" evidence="13">
    <location>
        <begin position="1"/>
        <end position="116"/>
    </location>
</feature>
<dbReference type="GO" id="GO:0000774">
    <property type="term" value="F:adenyl-nucleotide exchange factor activity"/>
    <property type="evidence" value="ECO:0007669"/>
    <property type="project" value="InterPro"/>
</dbReference>
<dbReference type="GO" id="GO:0005737">
    <property type="term" value="C:cytoplasm"/>
    <property type="evidence" value="ECO:0007669"/>
    <property type="project" value="UniProtKB-SubCell"/>
</dbReference>
<dbReference type="PROSITE" id="PS01071">
    <property type="entry name" value="GRPE"/>
    <property type="match status" value="1"/>
</dbReference>
<dbReference type="HAMAP" id="MF_01151">
    <property type="entry name" value="GrpE"/>
    <property type="match status" value="1"/>
</dbReference>
<feature type="compositionally biased region" description="Basic and acidic residues" evidence="13">
    <location>
        <begin position="287"/>
        <end position="299"/>
    </location>
</feature>
<keyword evidence="4 10" id="KW-0963">Cytoplasm</keyword>
<accession>A0A7W9HQF2</accession>
<evidence type="ECO:0000256" key="11">
    <source>
        <dbReference type="RuleBase" id="RU000639"/>
    </source>
</evidence>
<comment type="subcellular location">
    <subcellularLocation>
        <location evidence="1 10">Cytoplasm</location>
    </subcellularLocation>
</comment>
<dbReference type="RefSeq" id="WP_312869589.1">
    <property type="nucleotide sequence ID" value="NZ_JACHMO010000001.1"/>
</dbReference>